<evidence type="ECO:0000256" key="3">
    <source>
        <dbReference type="ARBA" id="ARBA00013190"/>
    </source>
</evidence>
<protein>
    <recommendedName>
        <fullName evidence="3">alcohol dehydrogenase</fullName>
        <ecNumber evidence="3">1.1.1.1</ecNumber>
    </recommendedName>
</protein>
<keyword evidence="5" id="KW-0862">Zinc</keyword>
<dbReference type="Gene3D" id="3.40.50.720">
    <property type="entry name" value="NAD(P)-binding Rossmann-like Domain"/>
    <property type="match status" value="1"/>
</dbReference>
<evidence type="ECO:0000313" key="10">
    <source>
        <dbReference type="EMBL" id="MEK6466336.1"/>
    </source>
</evidence>
<dbReference type="Pfam" id="PF00107">
    <property type="entry name" value="ADH_zinc_N"/>
    <property type="match status" value="1"/>
</dbReference>
<dbReference type="InterPro" id="IPR013149">
    <property type="entry name" value="ADH-like_C"/>
</dbReference>
<dbReference type="InterPro" id="IPR020843">
    <property type="entry name" value="ER"/>
</dbReference>
<comment type="cofactor">
    <cofactor evidence="1">
        <name>Zn(2+)</name>
        <dbReference type="ChEBI" id="CHEBI:29105"/>
    </cofactor>
</comment>
<organism evidence="10 11">
    <name type="scientific">Pseudonocardia alni subsp. carboxydivorans</name>
    <dbReference type="NCBI Taxonomy" id="415010"/>
    <lineage>
        <taxon>Bacteria</taxon>
        <taxon>Bacillati</taxon>
        <taxon>Actinomycetota</taxon>
        <taxon>Actinomycetes</taxon>
        <taxon>Pseudonocardiales</taxon>
        <taxon>Pseudonocardiaceae</taxon>
        <taxon>Pseudonocardia</taxon>
    </lineage>
</organism>
<evidence type="ECO:0000259" key="9">
    <source>
        <dbReference type="SMART" id="SM00829"/>
    </source>
</evidence>
<dbReference type="InterPro" id="IPR036291">
    <property type="entry name" value="NAD(P)-bd_dom_sf"/>
</dbReference>
<dbReference type="Gene3D" id="3.90.180.10">
    <property type="entry name" value="Medium-chain alcohol dehydrogenases, catalytic domain"/>
    <property type="match status" value="1"/>
</dbReference>
<dbReference type="RefSeq" id="WP_346104479.1">
    <property type="nucleotide sequence ID" value="NZ_BAAAOD010000035.1"/>
</dbReference>
<keyword evidence="6" id="KW-0560">Oxidoreductase</keyword>
<evidence type="ECO:0000256" key="2">
    <source>
        <dbReference type="ARBA" id="ARBA00008072"/>
    </source>
</evidence>
<evidence type="ECO:0000256" key="8">
    <source>
        <dbReference type="ARBA" id="ARBA00049243"/>
    </source>
</evidence>
<keyword evidence="4" id="KW-0479">Metal-binding</keyword>
<dbReference type="PANTHER" id="PTHR42940:SF8">
    <property type="entry name" value="VACUOLAR PROTEIN SORTING-ASSOCIATED PROTEIN 11"/>
    <property type="match status" value="1"/>
</dbReference>
<dbReference type="CDD" id="cd08297">
    <property type="entry name" value="CAD3"/>
    <property type="match status" value="1"/>
</dbReference>
<dbReference type="SUPFAM" id="SSF50129">
    <property type="entry name" value="GroES-like"/>
    <property type="match status" value="1"/>
</dbReference>
<dbReference type="PANTHER" id="PTHR42940">
    <property type="entry name" value="ALCOHOL DEHYDROGENASE 1-RELATED"/>
    <property type="match status" value="1"/>
</dbReference>
<keyword evidence="11" id="KW-1185">Reference proteome</keyword>
<dbReference type="EMBL" id="JBBPIX010000013">
    <property type="protein sequence ID" value="MEK6466336.1"/>
    <property type="molecule type" value="Genomic_DNA"/>
</dbReference>
<evidence type="ECO:0000313" key="11">
    <source>
        <dbReference type="Proteomes" id="UP001367513"/>
    </source>
</evidence>
<name>A0ABU9AIX7_PSEA5</name>
<evidence type="ECO:0000256" key="1">
    <source>
        <dbReference type="ARBA" id="ARBA00001947"/>
    </source>
</evidence>
<dbReference type="Proteomes" id="UP001367513">
    <property type="component" value="Unassembled WGS sequence"/>
</dbReference>
<dbReference type="InterPro" id="IPR011032">
    <property type="entry name" value="GroES-like_sf"/>
</dbReference>
<dbReference type="InterPro" id="IPR013154">
    <property type="entry name" value="ADH-like_N"/>
</dbReference>
<accession>A0ABU9AIX7</accession>
<evidence type="ECO:0000256" key="5">
    <source>
        <dbReference type="ARBA" id="ARBA00022833"/>
    </source>
</evidence>
<comment type="caution">
    <text evidence="10">The sequence shown here is derived from an EMBL/GenBank/DDBJ whole genome shotgun (WGS) entry which is preliminary data.</text>
</comment>
<evidence type="ECO:0000256" key="6">
    <source>
        <dbReference type="ARBA" id="ARBA00023002"/>
    </source>
</evidence>
<comment type="similarity">
    <text evidence="2">Belongs to the zinc-containing alcohol dehydrogenase family.</text>
</comment>
<sequence length="336" mass="35071">MRAAVVPALGAPLEIREIPVPVPGPGQVLVRMEASGICHTDVHAARGDWPVKPRPPFVPGHEGIGTVVESVHGPHHRAIGRRVAIGWLGSACGRCRYCVSGRETLCESQTNSGYSVDGAWAEYAVVDERFAVPVPDDIPPVEAAPLTCAGVTTYAAIRNARVAPDERVGVFGIGGLGHLAVQYARLVGASVVGVDVEDAKLALATGLGADAVVDARTTDPVEAIHDLGGLDVAVALAPSPDSFGQALRSLRRGGRLVCVALPADGTLTVPIFDLVLGGLTVLGSIVGTREELAEVFDLHARGRTRVVTETRKLDDVNAAVDDLLAGRVPARLVMEF</sequence>
<dbReference type="Pfam" id="PF08240">
    <property type="entry name" value="ADH_N"/>
    <property type="match status" value="1"/>
</dbReference>
<evidence type="ECO:0000256" key="7">
    <source>
        <dbReference type="ARBA" id="ARBA00049164"/>
    </source>
</evidence>
<reference evidence="10 11" key="1">
    <citation type="submission" date="2024-03" db="EMBL/GenBank/DDBJ databases">
        <title>Draft genome sequence of Pseudonocardia carboxydivorans JCM 14827.</title>
        <authorList>
            <person name="Duangmal K."/>
        </authorList>
    </citation>
    <scope>NUCLEOTIDE SEQUENCE [LARGE SCALE GENOMIC DNA]</scope>
    <source>
        <strain evidence="10 11">JCM 14827</strain>
    </source>
</reference>
<comment type="catalytic activity">
    <reaction evidence="8">
        <text>a primary alcohol + NAD(+) = an aldehyde + NADH + H(+)</text>
        <dbReference type="Rhea" id="RHEA:10736"/>
        <dbReference type="ChEBI" id="CHEBI:15378"/>
        <dbReference type="ChEBI" id="CHEBI:15734"/>
        <dbReference type="ChEBI" id="CHEBI:17478"/>
        <dbReference type="ChEBI" id="CHEBI:57540"/>
        <dbReference type="ChEBI" id="CHEBI:57945"/>
        <dbReference type="EC" id="1.1.1.1"/>
    </reaction>
</comment>
<dbReference type="SUPFAM" id="SSF51735">
    <property type="entry name" value="NAD(P)-binding Rossmann-fold domains"/>
    <property type="match status" value="1"/>
</dbReference>
<dbReference type="SMART" id="SM00829">
    <property type="entry name" value="PKS_ER"/>
    <property type="match status" value="1"/>
</dbReference>
<evidence type="ECO:0000256" key="4">
    <source>
        <dbReference type="ARBA" id="ARBA00022723"/>
    </source>
</evidence>
<dbReference type="EC" id="1.1.1.1" evidence="3"/>
<proteinExistence type="inferred from homology"/>
<comment type="catalytic activity">
    <reaction evidence="7">
        <text>a secondary alcohol + NAD(+) = a ketone + NADH + H(+)</text>
        <dbReference type="Rhea" id="RHEA:10740"/>
        <dbReference type="ChEBI" id="CHEBI:15378"/>
        <dbReference type="ChEBI" id="CHEBI:17087"/>
        <dbReference type="ChEBI" id="CHEBI:35681"/>
        <dbReference type="ChEBI" id="CHEBI:57540"/>
        <dbReference type="ChEBI" id="CHEBI:57945"/>
        <dbReference type="EC" id="1.1.1.1"/>
    </reaction>
</comment>
<feature type="domain" description="Enoyl reductase (ER)" evidence="9">
    <location>
        <begin position="10"/>
        <end position="334"/>
    </location>
</feature>
<gene>
    <name evidence="10" type="ORF">WG925_21550</name>
</gene>